<sequence length="48" mass="5507">MTDCSICGDPYTRKVNLGSAGTFHTADAEKVCYSSRYDRLYFHENRKV</sequence>
<gene>
    <name evidence="1" type="primary">130</name>
    <name evidence="1" type="ORF">HGTV1_130</name>
</gene>
<dbReference type="EMBL" id="KC292026">
    <property type="protein sequence ID" value="AGM11428.1"/>
    <property type="molecule type" value="Genomic_DNA"/>
</dbReference>
<dbReference type="KEGG" id="vg:16193964"/>
<evidence type="ECO:0000313" key="2">
    <source>
        <dbReference type="Proteomes" id="UP000202786"/>
    </source>
</evidence>
<name>R4TMN7_9CAUD</name>
<organism evidence="1 2">
    <name type="scientific">Halogranum tailed virus 1</name>
    <dbReference type="NCBI Taxonomy" id="1273749"/>
    <lineage>
        <taxon>Viruses</taxon>
        <taxon>Duplodnaviria</taxon>
        <taxon>Heunggongvirae</taxon>
        <taxon>Uroviricota</taxon>
        <taxon>Caudoviricetes</taxon>
        <taxon>Thumleimavirales</taxon>
        <taxon>Halomagnusviridae</taxon>
        <taxon>Hagravirus</taxon>
        <taxon>Hagravirus capitaneum</taxon>
        <taxon>Hagravirus HGTV1</taxon>
    </lineage>
</organism>
<keyword evidence="2" id="KW-1185">Reference proteome</keyword>
<dbReference type="RefSeq" id="YP_008059306.1">
    <property type="nucleotide sequence ID" value="NC_021328.1"/>
</dbReference>
<accession>R4TMN7</accession>
<dbReference type="GeneID" id="16193964"/>
<dbReference type="Proteomes" id="UP000202786">
    <property type="component" value="Segment"/>
</dbReference>
<reference evidence="1 2" key="1">
    <citation type="submission" date="2012-12" db="EMBL/GenBank/DDBJ databases">
        <authorList>
            <person name="Sencilo A."/>
            <person name="Jacobs-Sera D."/>
            <person name="Russell D.A."/>
            <person name="Ko C."/>
            <person name="Atanasova N."/>
            <person name="Osterlund E."/>
            <person name="Oksanen H.M."/>
            <person name="Bamford D.H."/>
            <person name="Hatfull G.F."/>
            <person name="Roine E."/>
            <person name="Hendrix R.W."/>
        </authorList>
    </citation>
    <scope>NUCLEOTIDE SEQUENCE [LARGE SCALE GENOMIC DNA]</scope>
</reference>
<evidence type="ECO:0000313" key="1">
    <source>
        <dbReference type="EMBL" id="AGM11428.1"/>
    </source>
</evidence>
<protein>
    <submittedName>
        <fullName evidence="1">Uncharacterized protein</fullName>
    </submittedName>
</protein>
<proteinExistence type="predicted"/>